<dbReference type="AlphaFoldDB" id="A0AAD9JMY3"/>
<accession>A0AAD9JMY3</accession>
<dbReference type="GO" id="GO:0046872">
    <property type="term" value="F:metal ion binding"/>
    <property type="evidence" value="ECO:0007669"/>
    <property type="project" value="UniProtKB-KW"/>
</dbReference>
<evidence type="ECO:0000256" key="7">
    <source>
        <dbReference type="ARBA" id="ARBA00023157"/>
    </source>
</evidence>
<name>A0AAD9JMY3_RIDPI</name>
<gene>
    <name evidence="10" type="ORF">NP493_2005g00022</name>
</gene>
<evidence type="ECO:0000313" key="11">
    <source>
        <dbReference type="Proteomes" id="UP001209878"/>
    </source>
</evidence>
<evidence type="ECO:0000256" key="6">
    <source>
        <dbReference type="ARBA" id="ARBA00022837"/>
    </source>
</evidence>
<sequence length="544" mass="60676">MAKFFLAMLLVTVLANRRVLGKHCRFASTSANQGSCVFPCRCTDGCDTTTGDCLNGGRCENGHPSGYRWSGMACRTGNVAYHKTATQSSDPNTDWSERFPADRAVDGNTDPHMKNGHCAHPDADWGQHAWWTVDLEATFNIYYVIIHNRDQNQERLNHFKLSVDDRPDKTTECAEHVGSVGPGASVNVSCSAVGRYLKFRREGENVDQAELCEVVVIGSRRISCQHCPAGTSCNDVIGCDTCARGKQQPDCVKVCEDNTYGVNCMEECGHCKNNKPCDKENGVCTSGCKMWYTTHLCKAFIRNPYFKTTDKPRLEDITNSSVVVSWSKATDVTPGLESHYYYVVWLGLRRWTFHNVSRQQDATGQNTLKSRLTGLSFNTNYSVKIEPFRQQDERRQSGTKTQVVHFKTVCRAAETPVIENVTSYIRNGSVGASVVVNWKMLTNSGCDELVAVGVLYKRQTSSNDQWSYKAAQQVTSRHLAITQLASHVYEVKVKATNNEDITSTSSTVVANLRTDVIPDENEYERTTAVEGQEDYVNVYDVIPT</sequence>
<reference evidence="10" key="1">
    <citation type="journal article" date="2023" name="Mol. Biol. Evol.">
        <title>Third-Generation Sequencing Reveals the Adaptive Role of the Epigenome in Three Deep-Sea Polychaetes.</title>
        <authorList>
            <person name="Perez M."/>
            <person name="Aroh O."/>
            <person name="Sun Y."/>
            <person name="Lan Y."/>
            <person name="Juniper S.K."/>
            <person name="Young C.R."/>
            <person name="Angers B."/>
            <person name="Qian P.Y."/>
        </authorList>
    </citation>
    <scope>NUCLEOTIDE SEQUENCE</scope>
    <source>
        <strain evidence="10">R07B-5</strain>
    </source>
</reference>
<dbReference type="InterPro" id="IPR006585">
    <property type="entry name" value="FTP1"/>
</dbReference>
<comment type="subunit">
    <text evidence="3">Homotrimer.</text>
</comment>
<evidence type="ECO:0000256" key="8">
    <source>
        <dbReference type="SAM" id="SignalP"/>
    </source>
</evidence>
<dbReference type="GO" id="GO:0001868">
    <property type="term" value="P:regulation of complement activation, lectin pathway"/>
    <property type="evidence" value="ECO:0007669"/>
    <property type="project" value="UniProtKB-ARBA"/>
</dbReference>
<comment type="similarity">
    <text evidence="2">Belongs to the fucolectin family.</text>
</comment>
<keyword evidence="8" id="KW-0732">Signal</keyword>
<dbReference type="InterPro" id="IPR036116">
    <property type="entry name" value="FN3_sf"/>
</dbReference>
<evidence type="ECO:0000256" key="4">
    <source>
        <dbReference type="ARBA" id="ARBA00022723"/>
    </source>
</evidence>
<dbReference type="GO" id="GO:0042806">
    <property type="term" value="F:fucose binding"/>
    <property type="evidence" value="ECO:0007669"/>
    <property type="project" value="UniProtKB-ARBA"/>
</dbReference>
<keyword evidence="11" id="KW-1185">Reference proteome</keyword>
<dbReference type="SUPFAM" id="SSF49265">
    <property type="entry name" value="Fibronectin type III"/>
    <property type="match status" value="1"/>
</dbReference>
<dbReference type="InterPro" id="IPR013783">
    <property type="entry name" value="Ig-like_fold"/>
</dbReference>
<feature type="domain" description="Fibronectin type-III" evidence="9">
    <location>
        <begin position="308"/>
        <end position="412"/>
    </location>
</feature>
<dbReference type="Pfam" id="PF22633">
    <property type="entry name" value="F5_F8_type_C_2"/>
    <property type="match status" value="1"/>
</dbReference>
<dbReference type="EMBL" id="JAODUO010002004">
    <property type="protein sequence ID" value="KAK2156061.1"/>
    <property type="molecule type" value="Genomic_DNA"/>
</dbReference>
<dbReference type="GO" id="GO:0010185">
    <property type="term" value="P:regulation of cellular defense response"/>
    <property type="evidence" value="ECO:0007669"/>
    <property type="project" value="UniProtKB-ARBA"/>
</dbReference>
<keyword evidence="4" id="KW-0479">Metal-binding</keyword>
<dbReference type="Gene3D" id="2.60.120.260">
    <property type="entry name" value="Galactose-binding domain-like"/>
    <property type="match status" value="1"/>
</dbReference>
<dbReference type="Proteomes" id="UP001209878">
    <property type="component" value="Unassembled WGS sequence"/>
</dbReference>
<dbReference type="SMART" id="SM00607">
    <property type="entry name" value="FTP"/>
    <property type="match status" value="1"/>
</dbReference>
<dbReference type="PANTHER" id="PTHR45713:SF6">
    <property type="entry name" value="F5_8 TYPE C DOMAIN-CONTAINING PROTEIN"/>
    <property type="match status" value="1"/>
</dbReference>
<comment type="function">
    <text evidence="1">Acts as a defensive agent. Recognizes blood group fucosylated oligosaccharides including A, B, H and Lewis B-type antigens. Does not recognize Lewis A antigen and has low affinity for monovalent haptens.</text>
</comment>
<dbReference type="SUPFAM" id="SSF49785">
    <property type="entry name" value="Galactose-binding domain-like"/>
    <property type="match status" value="1"/>
</dbReference>
<comment type="caution">
    <text evidence="10">The sequence shown here is derived from an EMBL/GenBank/DDBJ whole genome shotgun (WGS) entry which is preliminary data.</text>
</comment>
<dbReference type="InterPro" id="IPR008979">
    <property type="entry name" value="Galactose-bd-like_sf"/>
</dbReference>
<feature type="signal peptide" evidence="8">
    <location>
        <begin position="1"/>
        <end position="21"/>
    </location>
</feature>
<dbReference type="PANTHER" id="PTHR45713">
    <property type="entry name" value="FTP DOMAIN-CONTAINING PROTEIN"/>
    <property type="match status" value="1"/>
</dbReference>
<dbReference type="CDD" id="cd00063">
    <property type="entry name" value="FN3"/>
    <property type="match status" value="1"/>
</dbReference>
<evidence type="ECO:0000313" key="10">
    <source>
        <dbReference type="EMBL" id="KAK2156061.1"/>
    </source>
</evidence>
<protein>
    <recommendedName>
        <fullName evidence="9">Fibronectin type-III domain-containing protein</fullName>
    </recommendedName>
</protein>
<evidence type="ECO:0000256" key="5">
    <source>
        <dbReference type="ARBA" id="ARBA00022734"/>
    </source>
</evidence>
<keyword evidence="5" id="KW-0430">Lectin</keyword>
<keyword evidence="6" id="KW-0106">Calcium</keyword>
<dbReference type="InterPro" id="IPR003961">
    <property type="entry name" value="FN3_dom"/>
</dbReference>
<evidence type="ECO:0000256" key="1">
    <source>
        <dbReference type="ARBA" id="ARBA00002219"/>
    </source>
</evidence>
<dbReference type="InterPro" id="IPR051941">
    <property type="entry name" value="BG_Antigen-Binding_Lectin"/>
</dbReference>
<evidence type="ECO:0000256" key="3">
    <source>
        <dbReference type="ARBA" id="ARBA00011233"/>
    </source>
</evidence>
<organism evidence="10 11">
    <name type="scientific">Ridgeia piscesae</name>
    <name type="common">Tubeworm</name>
    <dbReference type="NCBI Taxonomy" id="27915"/>
    <lineage>
        <taxon>Eukaryota</taxon>
        <taxon>Metazoa</taxon>
        <taxon>Spiralia</taxon>
        <taxon>Lophotrochozoa</taxon>
        <taxon>Annelida</taxon>
        <taxon>Polychaeta</taxon>
        <taxon>Sedentaria</taxon>
        <taxon>Canalipalpata</taxon>
        <taxon>Sabellida</taxon>
        <taxon>Siboglinidae</taxon>
        <taxon>Ridgeia</taxon>
    </lineage>
</organism>
<feature type="chain" id="PRO_5042166122" description="Fibronectin type-III domain-containing protein" evidence="8">
    <location>
        <begin position="22"/>
        <end position="544"/>
    </location>
</feature>
<dbReference type="PROSITE" id="PS50853">
    <property type="entry name" value="FN3"/>
    <property type="match status" value="1"/>
</dbReference>
<keyword evidence="7" id="KW-1015">Disulfide bond</keyword>
<evidence type="ECO:0000259" key="9">
    <source>
        <dbReference type="PROSITE" id="PS50853"/>
    </source>
</evidence>
<dbReference type="Gene3D" id="2.60.40.10">
    <property type="entry name" value="Immunoglobulins"/>
    <property type="match status" value="1"/>
</dbReference>
<proteinExistence type="inferred from homology"/>
<evidence type="ECO:0000256" key="2">
    <source>
        <dbReference type="ARBA" id="ARBA00010147"/>
    </source>
</evidence>